<dbReference type="Pfam" id="PF06366">
    <property type="entry name" value="FlhE"/>
    <property type="match status" value="1"/>
</dbReference>
<keyword evidence="1" id="KW-0966">Cell projection</keyword>
<dbReference type="Proteomes" id="UP000235547">
    <property type="component" value="Unassembled WGS sequence"/>
</dbReference>
<dbReference type="OrthoDB" id="7064581at2"/>
<name>A0A2N7UKB5_9GAMM</name>
<keyword evidence="1" id="KW-0969">Cilium</keyword>
<organism evidence="1 2">
    <name type="scientific">Halomonas urumqiensis</name>
    <dbReference type="NCBI Taxonomy" id="1684789"/>
    <lineage>
        <taxon>Bacteria</taxon>
        <taxon>Pseudomonadati</taxon>
        <taxon>Pseudomonadota</taxon>
        <taxon>Gammaproteobacteria</taxon>
        <taxon>Oceanospirillales</taxon>
        <taxon>Halomonadaceae</taxon>
        <taxon>Halomonas</taxon>
    </lineage>
</organism>
<protein>
    <submittedName>
        <fullName evidence="1">Flagellar FlhE</fullName>
    </submittedName>
</protein>
<keyword evidence="2" id="KW-1185">Reference proteome</keyword>
<dbReference type="EMBL" id="PNRG01000013">
    <property type="protein sequence ID" value="PMR80865.1"/>
    <property type="molecule type" value="Genomic_DNA"/>
</dbReference>
<evidence type="ECO:0000313" key="1">
    <source>
        <dbReference type="EMBL" id="PMR80865.1"/>
    </source>
</evidence>
<comment type="caution">
    <text evidence="1">The sequence shown here is derived from an EMBL/GenBank/DDBJ whole genome shotgun (WGS) entry which is preliminary data.</text>
</comment>
<proteinExistence type="predicted"/>
<sequence length="135" mass="13962">MSVVATLAQLVMGSLVMVMPAIPAVSAGSWVAAAPSVRVVMAEREVASAPLSSSGGQVQGEIATITWQYQVPPGETVRARLCHADGCLPIAAPRGTSNGFAGMAADTPLEFRFALAPGQRQAVTVQGLQVIVNYR</sequence>
<keyword evidence="1" id="KW-0282">Flagellum</keyword>
<accession>A0A2N7UKB5</accession>
<dbReference type="InterPro" id="IPR009420">
    <property type="entry name" value="FlhE"/>
</dbReference>
<reference evidence="1 2" key="1">
    <citation type="submission" date="2018-01" db="EMBL/GenBank/DDBJ databases">
        <title>Halomonas endophytica sp. nov., isolated from storage liquid in the stems of Populus euphratica.</title>
        <authorList>
            <person name="Chen C."/>
        </authorList>
    </citation>
    <scope>NUCLEOTIDE SEQUENCE [LARGE SCALE GENOMIC DNA]</scope>
    <source>
        <strain evidence="1 2">BZ-SZ-XJ27</strain>
    </source>
</reference>
<dbReference type="RefSeq" id="WP_102587687.1">
    <property type="nucleotide sequence ID" value="NZ_BNAE01000002.1"/>
</dbReference>
<dbReference type="AlphaFoldDB" id="A0A2N7UKB5"/>
<gene>
    <name evidence="1" type="ORF">C1H70_07315</name>
</gene>
<evidence type="ECO:0000313" key="2">
    <source>
        <dbReference type="Proteomes" id="UP000235547"/>
    </source>
</evidence>